<organism evidence="2 3">
    <name type="scientific">Cyphellophora attinorum</name>
    <dbReference type="NCBI Taxonomy" id="1664694"/>
    <lineage>
        <taxon>Eukaryota</taxon>
        <taxon>Fungi</taxon>
        <taxon>Dikarya</taxon>
        <taxon>Ascomycota</taxon>
        <taxon>Pezizomycotina</taxon>
        <taxon>Eurotiomycetes</taxon>
        <taxon>Chaetothyriomycetidae</taxon>
        <taxon>Chaetothyriales</taxon>
        <taxon>Cyphellophoraceae</taxon>
        <taxon>Cyphellophora</taxon>
    </lineage>
</organism>
<comment type="caution">
    <text evidence="2">The sequence shown here is derived from an EMBL/GenBank/DDBJ whole genome shotgun (WGS) entry which is preliminary data.</text>
</comment>
<evidence type="ECO:0000256" key="1">
    <source>
        <dbReference type="SAM" id="MobiDB-lite"/>
    </source>
</evidence>
<gene>
    <name evidence="2" type="ORF">AB675_10011</name>
</gene>
<protein>
    <submittedName>
        <fullName evidence="2">Uncharacterized protein</fullName>
    </submittedName>
</protein>
<accession>A0A0N1HJN5</accession>
<dbReference type="GeneID" id="28730629"/>
<dbReference type="VEuPathDB" id="FungiDB:AB675_10011"/>
<evidence type="ECO:0000313" key="3">
    <source>
        <dbReference type="Proteomes" id="UP000038010"/>
    </source>
</evidence>
<feature type="compositionally biased region" description="Pro residues" evidence="1">
    <location>
        <begin position="18"/>
        <end position="48"/>
    </location>
</feature>
<dbReference type="RefSeq" id="XP_017996690.1">
    <property type="nucleotide sequence ID" value="XM_018138749.1"/>
</dbReference>
<dbReference type="EMBL" id="LFJN01000029">
    <property type="protein sequence ID" value="KPI36727.1"/>
    <property type="molecule type" value="Genomic_DNA"/>
</dbReference>
<sequence length="221" mass="23414">MKKLLGKATGKGKQTAPPARPPQGQPSRANPPPPNPPRGPAPPRPAPPTNVLTPPKRPNVPAANAPKFEAGGIALPKPGQHNIQVQMSRGAEQGNYIGITRAPGDNLFTVGMTDCSAVVTITPHGNHTLTHLQGGRAYPSYFEHVRSQVTKDTTVIIAAGGNNHNPQVFDSMIADAIRDEFKKWGVPAGNFKVIMPTAAQVKQNMCGFVVLGDGRYGFSKP</sequence>
<feature type="compositionally biased region" description="Low complexity" evidence="1">
    <location>
        <begin position="1"/>
        <end position="16"/>
    </location>
</feature>
<proteinExistence type="predicted"/>
<evidence type="ECO:0000313" key="2">
    <source>
        <dbReference type="EMBL" id="KPI36727.1"/>
    </source>
</evidence>
<keyword evidence="3" id="KW-1185">Reference proteome</keyword>
<reference evidence="2 3" key="1">
    <citation type="submission" date="2015-06" db="EMBL/GenBank/DDBJ databases">
        <title>Draft genome of the ant-associated black yeast Phialophora attae CBS 131958.</title>
        <authorList>
            <person name="Moreno L.F."/>
            <person name="Stielow B.J."/>
            <person name="de Hoog S."/>
            <person name="Vicente V.A."/>
            <person name="Weiss V.A."/>
            <person name="de Vries M."/>
            <person name="Cruz L.M."/>
            <person name="Souza E.M."/>
        </authorList>
    </citation>
    <scope>NUCLEOTIDE SEQUENCE [LARGE SCALE GENOMIC DNA]</scope>
    <source>
        <strain evidence="2 3">CBS 131958</strain>
    </source>
</reference>
<feature type="region of interest" description="Disordered" evidence="1">
    <location>
        <begin position="1"/>
        <end position="77"/>
    </location>
</feature>
<dbReference type="Proteomes" id="UP000038010">
    <property type="component" value="Unassembled WGS sequence"/>
</dbReference>
<name>A0A0N1HJN5_9EURO</name>
<dbReference type="AlphaFoldDB" id="A0A0N1HJN5"/>